<evidence type="ECO:0008006" key="2">
    <source>
        <dbReference type="Google" id="ProtNLM"/>
    </source>
</evidence>
<dbReference type="AlphaFoldDB" id="A0A3B0Y4N9"/>
<organism evidence="1">
    <name type="scientific">hydrothermal vent metagenome</name>
    <dbReference type="NCBI Taxonomy" id="652676"/>
    <lineage>
        <taxon>unclassified sequences</taxon>
        <taxon>metagenomes</taxon>
        <taxon>ecological metagenomes</taxon>
    </lineage>
</organism>
<dbReference type="SUPFAM" id="SSF141371">
    <property type="entry name" value="PilZ domain-like"/>
    <property type="match status" value="1"/>
</dbReference>
<sequence length="113" mass="12845">MNTAENERRLFPRIPADCPVLFRCQSNHKWKLGKMMDFSATGLSLVCPDSCKEEVTIEFQVKPGDNNMIPAITGYAQILRCIPMRNNEFHISCSVSKVNVVKTKRKNKSKGKK</sequence>
<dbReference type="EMBL" id="UOFL01000092">
    <property type="protein sequence ID" value="VAW75695.1"/>
    <property type="molecule type" value="Genomic_DNA"/>
</dbReference>
<accession>A0A3B0Y4N9</accession>
<name>A0A3B0Y4N9_9ZZZZ</name>
<dbReference type="Gene3D" id="2.40.10.220">
    <property type="entry name" value="predicted glycosyltransferase like domains"/>
    <property type="match status" value="1"/>
</dbReference>
<evidence type="ECO:0000313" key="1">
    <source>
        <dbReference type="EMBL" id="VAW75695.1"/>
    </source>
</evidence>
<gene>
    <name evidence="1" type="ORF">MNBD_GAMMA12-1553</name>
</gene>
<proteinExistence type="predicted"/>
<reference evidence="1" key="1">
    <citation type="submission" date="2018-06" db="EMBL/GenBank/DDBJ databases">
        <authorList>
            <person name="Zhirakovskaya E."/>
        </authorList>
    </citation>
    <scope>NUCLEOTIDE SEQUENCE</scope>
</reference>
<protein>
    <recommendedName>
        <fullName evidence="2">PilZ domain-containing protein</fullName>
    </recommendedName>
</protein>